<keyword evidence="2" id="KW-0808">Transferase</keyword>
<dbReference type="AlphaFoldDB" id="A0A814KVI1"/>
<dbReference type="OrthoDB" id="2102136at2759"/>
<evidence type="ECO:0000313" key="5">
    <source>
        <dbReference type="EMBL" id="CAF1056238.1"/>
    </source>
</evidence>
<dbReference type="Pfam" id="PF04577">
    <property type="entry name" value="Glyco_transf_61"/>
    <property type="match status" value="1"/>
</dbReference>
<dbReference type="Proteomes" id="UP000663842">
    <property type="component" value="Unassembled WGS sequence"/>
</dbReference>
<dbReference type="EMBL" id="CAJNOW010009225">
    <property type="protein sequence ID" value="CAF1557418.1"/>
    <property type="molecule type" value="Genomic_DNA"/>
</dbReference>
<dbReference type="InterPro" id="IPR049625">
    <property type="entry name" value="Glyco_transf_61_cat"/>
</dbReference>
<dbReference type="EMBL" id="CAJOBF010001420">
    <property type="protein sequence ID" value="CAF3949013.1"/>
    <property type="molecule type" value="Genomic_DNA"/>
</dbReference>
<dbReference type="Proteomes" id="UP000663887">
    <property type="component" value="Unassembled WGS sequence"/>
</dbReference>
<dbReference type="EMBL" id="CAJNOV010001259">
    <property type="protein sequence ID" value="CAF1056238.1"/>
    <property type="molecule type" value="Genomic_DNA"/>
</dbReference>
<reference evidence="5" key="1">
    <citation type="submission" date="2021-02" db="EMBL/GenBank/DDBJ databases">
        <authorList>
            <person name="Nowell W R."/>
        </authorList>
    </citation>
    <scope>NUCLEOTIDE SEQUENCE</scope>
</reference>
<evidence type="ECO:0000259" key="4">
    <source>
        <dbReference type="Pfam" id="PF04577"/>
    </source>
</evidence>
<feature type="domain" description="Glycosyltransferase 61 catalytic" evidence="4">
    <location>
        <begin position="260"/>
        <end position="445"/>
    </location>
</feature>
<organism evidence="5 9">
    <name type="scientific">Rotaria magnacalcarata</name>
    <dbReference type="NCBI Taxonomy" id="392030"/>
    <lineage>
        <taxon>Eukaryota</taxon>
        <taxon>Metazoa</taxon>
        <taxon>Spiralia</taxon>
        <taxon>Gnathifera</taxon>
        <taxon>Rotifera</taxon>
        <taxon>Eurotatoria</taxon>
        <taxon>Bdelloidea</taxon>
        <taxon>Philodinida</taxon>
        <taxon>Philodinidae</taxon>
        <taxon>Rotaria</taxon>
    </lineage>
</organism>
<evidence type="ECO:0000313" key="9">
    <source>
        <dbReference type="Proteomes" id="UP000663855"/>
    </source>
</evidence>
<protein>
    <recommendedName>
        <fullName evidence="4">Glycosyltransferase 61 catalytic domain-containing protein</fullName>
    </recommendedName>
</protein>
<dbReference type="PANTHER" id="PTHR20961">
    <property type="entry name" value="GLYCOSYLTRANSFERASE"/>
    <property type="match status" value="1"/>
</dbReference>
<evidence type="ECO:0000256" key="1">
    <source>
        <dbReference type="ARBA" id="ARBA00022676"/>
    </source>
</evidence>
<dbReference type="Proteomes" id="UP000663834">
    <property type="component" value="Unassembled WGS sequence"/>
</dbReference>
<keyword evidence="1" id="KW-0328">Glycosyltransferase</keyword>
<dbReference type="EMBL" id="CAJNRG010000487">
    <property type="protein sequence ID" value="CAF2003625.1"/>
    <property type="molecule type" value="Genomic_DNA"/>
</dbReference>
<evidence type="ECO:0000256" key="2">
    <source>
        <dbReference type="ARBA" id="ARBA00022679"/>
    </source>
</evidence>
<accession>A0A814KVI1</accession>
<dbReference type="GO" id="GO:0016757">
    <property type="term" value="F:glycosyltransferase activity"/>
    <property type="evidence" value="ECO:0007669"/>
    <property type="project" value="UniProtKB-KW"/>
</dbReference>
<proteinExistence type="predicted"/>
<evidence type="ECO:0000313" key="8">
    <source>
        <dbReference type="EMBL" id="CAF3949013.1"/>
    </source>
</evidence>
<evidence type="ECO:0000313" key="6">
    <source>
        <dbReference type="EMBL" id="CAF1557418.1"/>
    </source>
</evidence>
<gene>
    <name evidence="5" type="ORF">CJN711_LOCUS5003</name>
    <name evidence="6" type="ORF">KQP761_LOCUS18101</name>
    <name evidence="8" type="ORF">UXM345_LOCUS13223</name>
    <name evidence="7" type="ORF">XDN619_LOCUS3419</name>
</gene>
<evidence type="ECO:0000256" key="3">
    <source>
        <dbReference type="ARBA" id="ARBA00023180"/>
    </source>
</evidence>
<dbReference type="InterPro" id="IPR007657">
    <property type="entry name" value="Glycosyltransferase_61"/>
</dbReference>
<evidence type="ECO:0000313" key="7">
    <source>
        <dbReference type="EMBL" id="CAF2003625.1"/>
    </source>
</evidence>
<dbReference type="Proteomes" id="UP000663855">
    <property type="component" value="Unassembled WGS sequence"/>
</dbReference>
<keyword evidence="3" id="KW-0325">Glycoprotein</keyword>
<name>A0A814KVI1_9BILA</name>
<sequence length="505" mass="57739">MKIIRLNVKRRCLCTTIAIALALLFGQWMIERLQTKLFSGRQCSNSQISEMTEVVHCASAFAFANSTWICSMNLSHYFDWTWYRNGDYNRYLKIKASNYAIPQPITLNAYQKPLVVNDVKLYISTHPQEGFIVDDFRQLPNTVPHSLPIAKNLSQTCHELNLTSFNAWLSCVLDPVLLARRIPATTHSVTIGIFNAFVDRSSSCGPEGTVYTSYATFRFQKWSTSPCHNSPISANHTGKTVESYDELLDSVGVGLSDHGHFAPQQLPRILRLLAVTPSSSKLLVASGGKADQFMDILVERSIVTRDRIVPYDKNKIYQAKIVYRSETWPYLPGDLYGKYLHDRTDMEIVYRSLIMNELLDEERDLVLIVMRKPENSRSLINHDAMVNMIEQTLRNFSKTLLKIELFTGENHIKDQIKIWQKSKIVIAPHGAGLVNIMWMKPGSFVIEIGYESGWTLPEMYFEMATHCQHKYWLVKARGAYDTRLSVDLADLHWAFVSALLQIPNK</sequence>
<comment type="caution">
    <text evidence="5">The sequence shown here is derived from an EMBL/GenBank/DDBJ whole genome shotgun (WGS) entry which is preliminary data.</text>
</comment>